<evidence type="ECO:0000313" key="1">
    <source>
        <dbReference type="EMBL" id="MEX8192336.1"/>
    </source>
</evidence>
<reference evidence="1 2" key="1">
    <citation type="journal article" date="2013" name="Int. J. Syst. Evol. Microbiol.">
        <title>Comamonas guangdongensis sp. nov., isolated from subterranean forest sediment, and emended description of the genus Comamonas.</title>
        <authorList>
            <person name="Zhang J."/>
            <person name="Wang Y."/>
            <person name="Zhou S."/>
            <person name="Wu C."/>
            <person name="He J."/>
            <person name="Li F."/>
        </authorList>
    </citation>
    <scope>NUCLEOTIDE SEQUENCE [LARGE SCALE GENOMIC DNA]</scope>
    <source>
        <strain evidence="1 2">CCTCC AB2011133</strain>
    </source>
</reference>
<dbReference type="RefSeq" id="WP_369337541.1">
    <property type="nucleotide sequence ID" value="NZ_JBFYGN010000005.1"/>
</dbReference>
<comment type="caution">
    <text evidence="1">The sequence shown here is derived from an EMBL/GenBank/DDBJ whole genome shotgun (WGS) entry which is preliminary data.</text>
</comment>
<protein>
    <submittedName>
        <fullName evidence="1">Uncharacterized protein</fullName>
    </submittedName>
</protein>
<dbReference type="EMBL" id="JBFYGN010000005">
    <property type="protein sequence ID" value="MEX8192336.1"/>
    <property type="molecule type" value="Genomic_DNA"/>
</dbReference>
<accession>A0ABV3ZTC0</accession>
<proteinExistence type="predicted"/>
<gene>
    <name evidence="1" type="ORF">AB6724_05720</name>
</gene>
<evidence type="ECO:0000313" key="2">
    <source>
        <dbReference type="Proteomes" id="UP001561046"/>
    </source>
</evidence>
<sequence length="102" mass="11520">MRNHATQPKSSNRAYVRLHGYVARQQDWDAFTKAYRVVLESDAGEDVSLCAVQVFDELGQPASLGPDIPNKIMLSSRKPPAMTVWTEFFNDGKSSWRSISCR</sequence>
<dbReference type="Proteomes" id="UP001561046">
    <property type="component" value="Unassembled WGS sequence"/>
</dbReference>
<keyword evidence="2" id="KW-1185">Reference proteome</keyword>
<organism evidence="1 2">
    <name type="scientific">Comamonas guangdongensis</name>
    <dbReference type="NCBI Taxonomy" id="510515"/>
    <lineage>
        <taxon>Bacteria</taxon>
        <taxon>Pseudomonadati</taxon>
        <taxon>Pseudomonadota</taxon>
        <taxon>Betaproteobacteria</taxon>
        <taxon>Burkholderiales</taxon>
        <taxon>Comamonadaceae</taxon>
        <taxon>Comamonas</taxon>
    </lineage>
</organism>
<name>A0ABV3ZTC0_9BURK</name>